<comment type="caution">
    <text evidence="1">The sequence shown here is derived from an EMBL/GenBank/DDBJ whole genome shotgun (WGS) entry which is preliminary data.</text>
</comment>
<reference evidence="1" key="1">
    <citation type="submission" date="2023-06" db="EMBL/GenBank/DDBJ databases">
        <title>Genome-scale phylogeny and comparative genomics of the fungal order Sordariales.</title>
        <authorList>
            <consortium name="Lawrence Berkeley National Laboratory"/>
            <person name="Hensen N."/>
            <person name="Bonometti L."/>
            <person name="Westerberg I."/>
            <person name="Brannstrom I.O."/>
            <person name="Guillou S."/>
            <person name="Cros-Aarteil S."/>
            <person name="Calhoun S."/>
            <person name="Haridas S."/>
            <person name="Kuo A."/>
            <person name="Mondo S."/>
            <person name="Pangilinan J."/>
            <person name="Riley R."/>
            <person name="Labutti K."/>
            <person name="Andreopoulos B."/>
            <person name="Lipzen A."/>
            <person name="Chen C."/>
            <person name="Yanf M."/>
            <person name="Daum C."/>
            <person name="Ng V."/>
            <person name="Clum A."/>
            <person name="Steindorff A."/>
            <person name="Ohm R."/>
            <person name="Martin F."/>
            <person name="Silar P."/>
            <person name="Natvig D."/>
            <person name="Lalanne C."/>
            <person name="Gautier V."/>
            <person name="Ament-Velasquez S.L."/>
            <person name="Kruys A."/>
            <person name="Hutchinson M.I."/>
            <person name="Powell A.J."/>
            <person name="Barry K."/>
            <person name="Miller A.N."/>
            <person name="Grigoriev I.V."/>
            <person name="Debuchy R."/>
            <person name="Gladieux P."/>
            <person name="Thoren M.H."/>
            <person name="Johannesson H."/>
        </authorList>
    </citation>
    <scope>NUCLEOTIDE SEQUENCE</scope>
    <source>
        <strain evidence="1">CBS 540.89</strain>
    </source>
</reference>
<organism evidence="1 2">
    <name type="scientific">Apiosordaria backusii</name>
    <dbReference type="NCBI Taxonomy" id="314023"/>
    <lineage>
        <taxon>Eukaryota</taxon>
        <taxon>Fungi</taxon>
        <taxon>Dikarya</taxon>
        <taxon>Ascomycota</taxon>
        <taxon>Pezizomycotina</taxon>
        <taxon>Sordariomycetes</taxon>
        <taxon>Sordariomycetidae</taxon>
        <taxon>Sordariales</taxon>
        <taxon>Lasiosphaeriaceae</taxon>
        <taxon>Apiosordaria</taxon>
    </lineage>
</organism>
<name>A0AA40ESF5_9PEZI</name>
<sequence length="302" mass="33723">MFLNKLYSEYMKHHAFGYALYHPTLNSAINIGACGYFDESDNWNPIGNIADQDFTSKFGLDPIDKEELEQAPTDKGTTWDCLLAAGTKGRVFSIEARATLMGIPVGAKAGIEYTSESKFGAVLVPLPPIHHDAYYFMSPFQDWVCENAAALMKSKVGKDVREHGLCIITQTYATPKCTMTAWNRQNGSVSIGFDVKAKEGIKLGIDTRWYEGKSVEGWRSYEAEGDDLRVVFVGGLRCTFRKEPWATIAGIVRSKKTLRGTRGTQEPLYALGSEEENEGYKIECELYGEVARPRKEDPPERS</sequence>
<gene>
    <name evidence="1" type="ORF">B0T21DRAFT_325469</name>
</gene>
<dbReference type="EMBL" id="JAUKTV010000002">
    <property type="protein sequence ID" value="KAK0744657.1"/>
    <property type="molecule type" value="Genomic_DNA"/>
</dbReference>
<keyword evidence="2" id="KW-1185">Reference proteome</keyword>
<protein>
    <submittedName>
        <fullName evidence="1">Uncharacterized protein</fullName>
    </submittedName>
</protein>
<accession>A0AA40ESF5</accession>
<evidence type="ECO:0000313" key="1">
    <source>
        <dbReference type="EMBL" id="KAK0744657.1"/>
    </source>
</evidence>
<proteinExistence type="predicted"/>
<dbReference type="Proteomes" id="UP001172159">
    <property type="component" value="Unassembled WGS sequence"/>
</dbReference>
<evidence type="ECO:0000313" key="2">
    <source>
        <dbReference type="Proteomes" id="UP001172159"/>
    </source>
</evidence>
<dbReference type="AlphaFoldDB" id="A0AA40ESF5"/>